<dbReference type="OrthoDB" id="7861293at2759"/>
<dbReference type="Proteomes" id="UP000008711">
    <property type="component" value="Unassembled WGS sequence"/>
</dbReference>
<organism evidence="2 3">
    <name type="scientific">Drosophila erecta</name>
    <name type="common">Fruit fly</name>
    <dbReference type="NCBI Taxonomy" id="7220"/>
    <lineage>
        <taxon>Eukaryota</taxon>
        <taxon>Metazoa</taxon>
        <taxon>Ecdysozoa</taxon>
        <taxon>Arthropoda</taxon>
        <taxon>Hexapoda</taxon>
        <taxon>Insecta</taxon>
        <taxon>Pterygota</taxon>
        <taxon>Neoptera</taxon>
        <taxon>Endopterygota</taxon>
        <taxon>Diptera</taxon>
        <taxon>Brachycera</taxon>
        <taxon>Muscomorpha</taxon>
        <taxon>Ephydroidea</taxon>
        <taxon>Drosophilidae</taxon>
        <taxon>Drosophila</taxon>
        <taxon>Sophophora</taxon>
    </lineage>
</organism>
<dbReference type="OMA" id="RTWTIMM"/>
<evidence type="ECO:0000313" key="3">
    <source>
        <dbReference type="Proteomes" id="UP000008711"/>
    </source>
</evidence>
<keyword evidence="1" id="KW-0472">Membrane</keyword>
<gene>
    <name evidence="2" type="primary">Dere\GG19747</name>
    <name evidence="2" type="ORF">Dere_GG19747</name>
</gene>
<reference evidence="2 3" key="1">
    <citation type="journal article" date="2007" name="Nature">
        <title>Evolution of genes and genomes on the Drosophila phylogeny.</title>
        <authorList>
            <consortium name="Drosophila 12 Genomes Consortium"/>
            <person name="Clark A.G."/>
            <person name="Eisen M.B."/>
            <person name="Smith D.R."/>
            <person name="Bergman C.M."/>
            <person name="Oliver B."/>
            <person name="Markow T.A."/>
            <person name="Kaufman T.C."/>
            <person name="Kellis M."/>
            <person name="Gelbart W."/>
            <person name="Iyer V.N."/>
            <person name="Pollard D.A."/>
            <person name="Sackton T.B."/>
            <person name="Larracuente A.M."/>
            <person name="Singh N.D."/>
            <person name="Abad J.P."/>
            <person name="Abt D.N."/>
            <person name="Adryan B."/>
            <person name="Aguade M."/>
            <person name="Akashi H."/>
            <person name="Anderson W.W."/>
            <person name="Aquadro C.F."/>
            <person name="Ardell D.H."/>
            <person name="Arguello R."/>
            <person name="Artieri C.G."/>
            <person name="Barbash D.A."/>
            <person name="Barker D."/>
            <person name="Barsanti P."/>
            <person name="Batterham P."/>
            <person name="Batzoglou S."/>
            <person name="Begun D."/>
            <person name="Bhutkar A."/>
            <person name="Blanco E."/>
            <person name="Bosak S.A."/>
            <person name="Bradley R.K."/>
            <person name="Brand A.D."/>
            <person name="Brent M.R."/>
            <person name="Brooks A.N."/>
            <person name="Brown R.H."/>
            <person name="Butlin R.K."/>
            <person name="Caggese C."/>
            <person name="Calvi B.R."/>
            <person name="Bernardo de Carvalho A."/>
            <person name="Caspi A."/>
            <person name="Castrezana S."/>
            <person name="Celniker S.E."/>
            <person name="Chang J.L."/>
            <person name="Chapple C."/>
            <person name="Chatterji S."/>
            <person name="Chinwalla A."/>
            <person name="Civetta A."/>
            <person name="Clifton S.W."/>
            <person name="Comeron J.M."/>
            <person name="Costello J.C."/>
            <person name="Coyne J.A."/>
            <person name="Daub J."/>
            <person name="David R.G."/>
            <person name="Delcher A.L."/>
            <person name="Delehaunty K."/>
            <person name="Do C.B."/>
            <person name="Ebling H."/>
            <person name="Edwards K."/>
            <person name="Eickbush T."/>
            <person name="Evans J.D."/>
            <person name="Filipski A."/>
            <person name="Findeiss S."/>
            <person name="Freyhult E."/>
            <person name="Fulton L."/>
            <person name="Fulton R."/>
            <person name="Garcia A.C."/>
            <person name="Gardiner A."/>
            <person name="Garfield D.A."/>
            <person name="Garvin B.E."/>
            <person name="Gibson G."/>
            <person name="Gilbert D."/>
            <person name="Gnerre S."/>
            <person name="Godfrey J."/>
            <person name="Good R."/>
            <person name="Gotea V."/>
            <person name="Gravely B."/>
            <person name="Greenberg A.J."/>
            <person name="Griffiths-Jones S."/>
            <person name="Gross S."/>
            <person name="Guigo R."/>
            <person name="Gustafson E.A."/>
            <person name="Haerty W."/>
            <person name="Hahn M.W."/>
            <person name="Halligan D.L."/>
            <person name="Halpern A.L."/>
            <person name="Halter G.M."/>
            <person name="Han M.V."/>
            <person name="Heger A."/>
            <person name="Hillier L."/>
            <person name="Hinrichs A.S."/>
            <person name="Holmes I."/>
            <person name="Hoskins R.A."/>
            <person name="Hubisz M.J."/>
            <person name="Hultmark D."/>
            <person name="Huntley M.A."/>
            <person name="Jaffe D.B."/>
            <person name="Jagadeeshan S."/>
            <person name="Jeck W.R."/>
            <person name="Johnson J."/>
            <person name="Jones C.D."/>
            <person name="Jordan W.C."/>
            <person name="Karpen G.H."/>
            <person name="Kataoka E."/>
            <person name="Keightley P.D."/>
            <person name="Kheradpour P."/>
            <person name="Kirkness E.F."/>
            <person name="Koerich L.B."/>
            <person name="Kristiansen K."/>
            <person name="Kudrna D."/>
            <person name="Kulathinal R.J."/>
            <person name="Kumar S."/>
            <person name="Kwok R."/>
            <person name="Lander E."/>
            <person name="Langley C.H."/>
            <person name="Lapoint R."/>
            <person name="Lazzaro B.P."/>
            <person name="Lee S.J."/>
            <person name="Levesque L."/>
            <person name="Li R."/>
            <person name="Lin C.F."/>
            <person name="Lin M.F."/>
            <person name="Lindblad-Toh K."/>
            <person name="Llopart A."/>
            <person name="Long M."/>
            <person name="Low L."/>
            <person name="Lozovsky E."/>
            <person name="Lu J."/>
            <person name="Luo M."/>
            <person name="Machado C.A."/>
            <person name="Makalowski W."/>
            <person name="Marzo M."/>
            <person name="Matsuda M."/>
            <person name="Matzkin L."/>
            <person name="McAllister B."/>
            <person name="McBride C.S."/>
            <person name="McKernan B."/>
            <person name="McKernan K."/>
            <person name="Mendez-Lago M."/>
            <person name="Minx P."/>
            <person name="Mollenhauer M.U."/>
            <person name="Montooth K."/>
            <person name="Mount S.M."/>
            <person name="Mu X."/>
            <person name="Myers E."/>
            <person name="Negre B."/>
            <person name="Newfeld S."/>
            <person name="Nielsen R."/>
            <person name="Noor M.A."/>
            <person name="O'Grady P."/>
            <person name="Pachter L."/>
            <person name="Papaceit M."/>
            <person name="Parisi M.J."/>
            <person name="Parisi M."/>
            <person name="Parts L."/>
            <person name="Pedersen J.S."/>
            <person name="Pesole G."/>
            <person name="Phillippy A.M."/>
            <person name="Ponting C.P."/>
            <person name="Pop M."/>
            <person name="Porcelli D."/>
            <person name="Powell J.R."/>
            <person name="Prohaska S."/>
            <person name="Pruitt K."/>
            <person name="Puig M."/>
            <person name="Quesneville H."/>
            <person name="Ram K.R."/>
            <person name="Rand D."/>
            <person name="Rasmussen M.D."/>
            <person name="Reed L.K."/>
            <person name="Reenan R."/>
            <person name="Reily A."/>
            <person name="Remington K.A."/>
            <person name="Rieger T.T."/>
            <person name="Ritchie M.G."/>
            <person name="Robin C."/>
            <person name="Rogers Y.H."/>
            <person name="Rohde C."/>
            <person name="Rozas J."/>
            <person name="Rubenfield M.J."/>
            <person name="Ruiz A."/>
            <person name="Russo S."/>
            <person name="Salzberg S.L."/>
            <person name="Sanchez-Gracia A."/>
            <person name="Saranga D.J."/>
            <person name="Sato H."/>
            <person name="Schaeffer S.W."/>
            <person name="Schatz M.C."/>
            <person name="Schlenke T."/>
            <person name="Schwartz R."/>
            <person name="Segarra C."/>
            <person name="Singh R.S."/>
            <person name="Sirot L."/>
            <person name="Sirota M."/>
            <person name="Sisneros N.B."/>
            <person name="Smith C.D."/>
            <person name="Smith T.F."/>
            <person name="Spieth J."/>
            <person name="Stage D.E."/>
            <person name="Stark A."/>
            <person name="Stephan W."/>
            <person name="Strausberg R.L."/>
            <person name="Strempel S."/>
            <person name="Sturgill D."/>
            <person name="Sutton G."/>
            <person name="Sutton G.G."/>
            <person name="Tao W."/>
            <person name="Teichmann S."/>
            <person name="Tobari Y.N."/>
            <person name="Tomimura Y."/>
            <person name="Tsolas J.M."/>
            <person name="Valente V.L."/>
            <person name="Venter E."/>
            <person name="Venter J.C."/>
            <person name="Vicario S."/>
            <person name="Vieira F.G."/>
            <person name="Vilella A.J."/>
            <person name="Villasante A."/>
            <person name="Walenz B."/>
            <person name="Wang J."/>
            <person name="Wasserman M."/>
            <person name="Watts T."/>
            <person name="Wilson D."/>
            <person name="Wilson R.K."/>
            <person name="Wing R.A."/>
            <person name="Wolfner M.F."/>
            <person name="Wong A."/>
            <person name="Wong G.K."/>
            <person name="Wu C.I."/>
            <person name="Wu G."/>
            <person name="Yamamoto D."/>
            <person name="Yang H.P."/>
            <person name="Yang S.P."/>
            <person name="Yorke J.A."/>
            <person name="Yoshida K."/>
            <person name="Zdobnov E."/>
            <person name="Zhang P."/>
            <person name="Zhang Y."/>
            <person name="Zimin A.V."/>
            <person name="Baldwin J."/>
            <person name="Abdouelleil A."/>
            <person name="Abdulkadir J."/>
            <person name="Abebe A."/>
            <person name="Abera B."/>
            <person name="Abreu J."/>
            <person name="Acer S.C."/>
            <person name="Aftuck L."/>
            <person name="Alexander A."/>
            <person name="An P."/>
            <person name="Anderson E."/>
            <person name="Anderson S."/>
            <person name="Arachi H."/>
            <person name="Azer M."/>
            <person name="Bachantsang P."/>
            <person name="Barry A."/>
            <person name="Bayul T."/>
            <person name="Berlin A."/>
            <person name="Bessette D."/>
            <person name="Bloom T."/>
            <person name="Blye J."/>
            <person name="Boguslavskiy L."/>
            <person name="Bonnet C."/>
            <person name="Boukhgalter B."/>
            <person name="Bourzgui I."/>
            <person name="Brown A."/>
            <person name="Cahill P."/>
            <person name="Channer S."/>
            <person name="Cheshatsang Y."/>
            <person name="Chuda L."/>
            <person name="Citroen M."/>
            <person name="Collymore A."/>
            <person name="Cooke P."/>
            <person name="Costello M."/>
            <person name="D'Aco K."/>
            <person name="Daza R."/>
            <person name="De Haan G."/>
            <person name="DeGray S."/>
            <person name="DeMaso C."/>
            <person name="Dhargay N."/>
            <person name="Dooley K."/>
            <person name="Dooley E."/>
            <person name="Doricent M."/>
            <person name="Dorje P."/>
            <person name="Dorjee K."/>
            <person name="Dupes A."/>
            <person name="Elong R."/>
            <person name="Falk J."/>
            <person name="Farina A."/>
            <person name="Faro S."/>
            <person name="Ferguson D."/>
            <person name="Fisher S."/>
            <person name="Foley C.D."/>
            <person name="Franke A."/>
            <person name="Friedrich D."/>
            <person name="Gadbois L."/>
            <person name="Gearin G."/>
            <person name="Gearin C.R."/>
            <person name="Giannoukos G."/>
            <person name="Goode T."/>
            <person name="Graham J."/>
            <person name="Grandbois E."/>
            <person name="Grewal S."/>
            <person name="Gyaltsen K."/>
            <person name="Hafez N."/>
            <person name="Hagos B."/>
            <person name="Hall J."/>
            <person name="Henson C."/>
            <person name="Hollinger A."/>
            <person name="Honan T."/>
            <person name="Huard M.D."/>
            <person name="Hughes L."/>
            <person name="Hurhula B."/>
            <person name="Husby M.E."/>
            <person name="Kamat A."/>
            <person name="Kanga B."/>
            <person name="Kashin S."/>
            <person name="Khazanovich D."/>
            <person name="Kisner P."/>
            <person name="Lance K."/>
            <person name="Lara M."/>
            <person name="Lee W."/>
            <person name="Lennon N."/>
            <person name="Letendre F."/>
            <person name="LeVine R."/>
            <person name="Lipovsky A."/>
            <person name="Liu X."/>
            <person name="Liu J."/>
            <person name="Liu S."/>
            <person name="Lokyitsang T."/>
            <person name="Lokyitsang Y."/>
            <person name="Lubonja R."/>
            <person name="Lui A."/>
            <person name="MacDonald P."/>
            <person name="Magnisalis V."/>
            <person name="Maru K."/>
            <person name="Matthews C."/>
            <person name="McCusker W."/>
            <person name="McDonough S."/>
            <person name="Mehta T."/>
            <person name="Meldrim J."/>
            <person name="Meneus L."/>
            <person name="Mihai O."/>
            <person name="Mihalev A."/>
            <person name="Mihova T."/>
            <person name="Mittelman R."/>
            <person name="Mlenga V."/>
            <person name="Montmayeur A."/>
            <person name="Mulrain L."/>
            <person name="Navidi A."/>
            <person name="Naylor J."/>
            <person name="Negash T."/>
            <person name="Nguyen T."/>
            <person name="Nguyen N."/>
            <person name="Nicol R."/>
            <person name="Norbu C."/>
            <person name="Norbu N."/>
            <person name="Novod N."/>
            <person name="O'Neill B."/>
            <person name="Osman S."/>
            <person name="Markiewicz E."/>
            <person name="Oyono O.L."/>
            <person name="Patti C."/>
            <person name="Phunkhang P."/>
            <person name="Pierre F."/>
            <person name="Priest M."/>
            <person name="Raghuraman S."/>
            <person name="Rege F."/>
            <person name="Reyes R."/>
            <person name="Rise C."/>
            <person name="Rogov P."/>
            <person name="Ross K."/>
            <person name="Ryan E."/>
            <person name="Settipalli S."/>
            <person name="Shea T."/>
            <person name="Sherpa N."/>
            <person name="Shi L."/>
            <person name="Shih D."/>
            <person name="Sparrow T."/>
            <person name="Spaulding J."/>
            <person name="Stalker J."/>
            <person name="Stange-Thomann N."/>
            <person name="Stavropoulos S."/>
            <person name="Stone C."/>
            <person name="Strader C."/>
            <person name="Tesfaye S."/>
            <person name="Thomson T."/>
            <person name="Thoulutsang Y."/>
            <person name="Thoulutsang D."/>
            <person name="Topham K."/>
            <person name="Topping I."/>
            <person name="Tsamla T."/>
            <person name="Vassiliev H."/>
            <person name="Vo A."/>
            <person name="Wangchuk T."/>
            <person name="Wangdi T."/>
            <person name="Weiand M."/>
            <person name="Wilkinson J."/>
            <person name="Wilson A."/>
            <person name="Yadav S."/>
            <person name="Young G."/>
            <person name="Yu Q."/>
            <person name="Zembek L."/>
            <person name="Zhong D."/>
            <person name="Zimmer A."/>
            <person name="Zwirko Z."/>
            <person name="Jaffe D.B."/>
            <person name="Alvarez P."/>
            <person name="Brockman W."/>
            <person name="Butler J."/>
            <person name="Chin C."/>
            <person name="Gnerre S."/>
            <person name="Grabherr M."/>
            <person name="Kleber M."/>
            <person name="Mauceli E."/>
            <person name="MacCallum I."/>
        </authorList>
    </citation>
    <scope>NUCLEOTIDE SEQUENCE [LARGE SCALE GENOMIC DNA]</scope>
    <source>
        <strain evidence="2 3">TSC#14021-0224.01</strain>
    </source>
</reference>
<name>B3P436_DROER</name>
<evidence type="ECO:0000313" key="2">
    <source>
        <dbReference type="EMBL" id="EDV49210.1"/>
    </source>
</evidence>
<keyword evidence="1" id="KW-1133">Transmembrane helix</keyword>
<dbReference type="HOGENOM" id="CLU_1908835_0_0_1"/>
<dbReference type="PhylomeDB" id="B3P436"/>
<accession>B3P436</accession>
<protein>
    <submittedName>
        <fullName evidence="2">GG19747</fullName>
    </submittedName>
</protein>
<proteinExistence type="predicted"/>
<keyword evidence="3" id="KW-1185">Reference proteome</keyword>
<dbReference type="EMBL" id="CH954181">
    <property type="protein sequence ID" value="EDV49210.1"/>
    <property type="molecule type" value="Genomic_DNA"/>
</dbReference>
<keyword evidence="1" id="KW-0812">Transmembrane</keyword>
<reference evidence="2 3" key="2">
    <citation type="journal article" date="2008" name="Bioinformatics">
        <title>Assembly reconciliation.</title>
        <authorList>
            <person name="Zimin A.V."/>
            <person name="Smith D.R."/>
            <person name="Sutton G."/>
            <person name="Yorke J.A."/>
        </authorList>
    </citation>
    <scope>NUCLEOTIDE SEQUENCE [LARGE SCALE GENOMIC DNA]</scope>
    <source>
        <strain evidence="2 3">TSC#14021-0224.01</strain>
    </source>
</reference>
<evidence type="ECO:0000256" key="1">
    <source>
        <dbReference type="SAM" id="Phobius"/>
    </source>
</evidence>
<feature type="transmembrane region" description="Helical" evidence="1">
    <location>
        <begin position="9"/>
        <end position="31"/>
    </location>
</feature>
<dbReference type="AlphaFoldDB" id="B3P436"/>
<sequence length="133" mass="15163">MVNDQENGLVVYGLVLSFPLRMALFAVYVYLENLLALMQLIQEALGLQLLFVSLVMKWVYQPRPENGAAPSLRHRTLKGLEILLASWTTMLHGTAQTLRIPCYGIMQLSRLFRICANSRTWTIMMQPHTGAQR</sequence>
<dbReference type="KEGG" id="der:6553551"/>